<evidence type="ECO:0000256" key="12">
    <source>
        <dbReference type="ARBA" id="ARBA00022932"/>
    </source>
</evidence>
<dbReference type="RefSeq" id="WP_188936733.1">
    <property type="nucleotide sequence ID" value="NZ_BMJC01000005.1"/>
</dbReference>
<dbReference type="InterPro" id="IPR017961">
    <property type="entry name" value="DNA_pol_Y-fam_little_finger"/>
</dbReference>
<keyword evidence="8 16" id="KW-0235">DNA replication</keyword>
<comment type="similarity">
    <text evidence="2 16">Belongs to the DNA polymerase type-Y family.</text>
</comment>
<dbReference type="Pfam" id="PF11799">
    <property type="entry name" value="IMS_C"/>
    <property type="match status" value="1"/>
</dbReference>
<evidence type="ECO:0000256" key="13">
    <source>
        <dbReference type="ARBA" id="ARBA00023125"/>
    </source>
</evidence>
<evidence type="ECO:0000256" key="4">
    <source>
        <dbReference type="ARBA" id="ARBA00022457"/>
    </source>
</evidence>
<evidence type="ECO:0000256" key="7">
    <source>
        <dbReference type="ARBA" id="ARBA00022695"/>
    </source>
</evidence>
<dbReference type="InterPro" id="IPR053848">
    <property type="entry name" value="IMS_HHH_1"/>
</dbReference>
<dbReference type="Pfam" id="PF00817">
    <property type="entry name" value="IMS"/>
    <property type="match status" value="1"/>
</dbReference>
<feature type="domain" description="UmuC" evidence="17">
    <location>
        <begin position="8"/>
        <end position="187"/>
    </location>
</feature>
<dbReference type="InterPro" id="IPR050116">
    <property type="entry name" value="DNA_polymerase-Y"/>
</dbReference>
<dbReference type="PANTHER" id="PTHR11076">
    <property type="entry name" value="DNA REPAIR POLYMERASE UMUC / TRANSFERASE FAMILY MEMBER"/>
    <property type="match status" value="1"/>
</dbReference>
<evidence type="ECO:0000256" key="2">
    <source>
        <dbReference type="ARBA" id="ARBA00010945"/>
    </source>
</evidence>
<dbReference type="CDD" id="cd03586">
    <property type="entry name" value="PolY_Pol_IV_kappa"/>
    <property type="match status" value="1"/>
</dbReference>
<evidence type="ECO:0000256" key="6">
    <source>
        <dbReference type="ARBA" id="ARBA00022679"/>
    </source>
</evidence>
<dbReference type="Proteomes" id="UP000607559">
    <property type="component" value="Unassembled WGS sequence"/>
</dbReference>
<dbReference type="InterPro" id="IPR036775">
    <property type="entry name" value="DNA_pol_Y-fam_lit_finger_sf"/>
</dbReference>
<evidence type="ECO:0000256" key="5">
    <source>
        <dbReference type="ARBA" id="ARBA00022490"/>
    </source>
</evidence>
<evidence type="ECO:0000256" key="16">
    <source>
        <dbReference type="HAMAP-Rule" id="MF_01113"/>
    </source>
</evidence>
<feature type="active site" evidence="16">
    <location>
        <position position="107"/>
    </location>
</feature>
<gene>
    <name evidence="16 18" type="primary">dinB</name>
    <name evidence="18" type="ORF">GCM10011511_48960</name>
</gene>
<dbReference type="GO" id="GO:0006261">
    <property type="term" value="P:DNA-templated DNA replication"/>
    <property type="evidence" value="ECO:0007669"/>
    <property type="project" value="UniProtKB-UniRule"/>
</dbReference>
<keyword evidence="19" id="KW-1185">Reference proteome</keyword>
<protein>
    <recommendedName>
        <fullName evidence="16">DNA polymerase IV</fullName>
        <shortName evidence="16">Pol IV</shortName>
        <ecNumber evidence="16">2.7.7.7</ecNumber>
    </recommendedName>
</protein>
<dbReference type="GO" id="GO:0006281">
    <property type="term" value="P:DNA repair"/>
    <property type="evidence" value="ECO:0007669"/>
    <property type="project" value="UniProtKB-UniRule"/>
</dbReference>
<dbReference type="InterPro" id="IPR043128">
    <property type="entry name" value="Rev_trsase/Diguanyl_cyclase"/>
</dbReference>
<dbReference type="FunFam" id="3.30.1490.100:FF:000004">
    <property type="entry name" value="DNA polymerase IV"/>
    <property type="match status" value="1"/>
</dbReference>
<reference evidence="18" key="1">
    <citation type="journal article" date="2014" name="Int. J. Syst. Evol. Microbiol.">
        <title>Complete genome sequence of Corynebacterium casei LMG S-19264T (=DSM 44701T), isolated from a smear-ripened cheese.</title>
        <authorList>
            <consortium name="US DOE Joint Genome Institute (JGI-PGF)"/>
            <person name="Walter F."/>
            <person name="Albersmeier A."/>
            <person name="Kalinowski J."/>
            <person name="Ruckert C."/>
        </authorList>
    </citation>
    <scope>NUCLEOTIDE SEQUENCE</scope>
    <source>
        <strain evidence="18">CGMCC 1.15448</strain>
    </source>
</reference>
<dbReference type="GO" id="GO:0042276">
    <property type="term" value="P:error-prone translesion synthesis"/>
    <property type="evidence" value="ECO:0007669"/>
    <property type="project" value="TreeGrafter"/>
</dbReference>
<keyword evidence="13 16" id="KW-0238">DNA-binding</keyword>
<dbReference type="Gene3D" id="3.40.1170.60">
    <property type="match status" value="1"/>
</dbReference>
<dbReference type="Pfam" id="PF21999">
    <property type="entry name" value="IMS_HHH_1"/>
    <property type="match status" value="1"/>
</dbReference>
<comment type="function">
    <text evidence="16">Poorly processive, error-prone DNA polymerase involved in untargeted mutagenesis. Copies undamaged DNA at stalled replication forks, which arise in vivo from mismatched or misaligned primer ends. These misaligned primers can be extended by PolIV. Exhibits no 3'-5' exonuclease (proofreading) activity. May be involved in translesional synthesis, in conjunction with the beta clamp from PolIII.</text>
</comment>
<keyword evidence="4 16" id="KW-0515">Mutator protein</keyword>
<evidence type="ECO:0000256" key="8">
    <source>
        <dbReference type="ARBA" id="ARBA00022705"/>
    </source>
</evidence>
<feature type="site" description="Substrate discrimination" evidence="16">
    <location>
        <position position="17"/>
    </location>
</feature>
<proteinExistence type="inferred from homology"/>
<comment type="cofactor">
    <cofactor evidence="16">
        <name>Mg(2+)</name>
        <dbReference type="ChEBI" id="CHEBI:18420"/>
    </cofactor>
    <text evidence="16">Binds 2 magnesium ions per subunit.</text>
</comment>
<dbReference type="Gene3D" id="3.30.70.270">
    <property type="match status" value="1"/>
</dbReference>
<keyword evidence="10 16" id="KW-0227">DNA damage</keyword>
<dbReference type="SUPFAM" id="SSF56672">
    <property type="entry name" value="DNA/RNA polymerases"/>
    <property type="match status" value="1"/>
</dbReference>
<dbReference type="GO" id="GO:0009432">
    <property type="term" value="P:SOS response"/>
    <property type="evidence" value="ECO:0007669"/>
    <property type="project" value="TreeGrafter"/>
</dbReference>
<dbReference type="SUPFAM" id="SSF100879">
    <property type="entry name" value="Lesion bypass DNA polymerase (Y-family), little finger domain"/>
    <property type="match status" value="1"/>
</dbReference>
<dbReference type="PROSITE" id="PS50173">
    <property type="entry name" value="UMUC"/>
    <property type="match status" value="1"/>
</dbReference>
<dbReference type="InterPro" id="IPR001126">
    <property type="entry name" value="UmuC"/>
</dbReference>
<evidence type="ECO:0000256" key="15">
    <source>
        <dbReference type="ARBA" id="ARBA00049244"/>
    </source>
</evidence>
<dbReference type="GO" id="GO:0000287">
    <property type="term" value="F:magnesium ion binding"/>
    <property type="evidence" value="ECO:0007669"/>
    <property type="project" value="UniProtKB-UniRule"/>
</dbReference>
<comment type="catalytic activity">
    <reaction evidence="15 16">
        <text>DNA(n) + a 2'-deoxyribonucleoside 5'-triphosphate = DNA(n+1) + diphosphate</text>
        <dbReference type="Rhea" id="RHEA:22508"/>
        <dbReference type="Rhea" id="RHEA-COMP:17339"/>
        <dbReference type="Rhea" id="RHEA-COMP:17340"/>
        <dbReference type="ChEBI" id="CHEBI:33019"/>
        <dbReference type="ChEBI" id="CHEBI:61560"/>
        <dbReference type="ChEBI" id="CHEBI:173112"/>
        <dbReference type="EC" id="2.7.7.7"/>
    </reaction>
</comment>
<accession>A0A8J2XVW0</accession>
<dbReference type="NCBIfam" id="NF002677">
    <property type="entry name" value="PRK02406.1"/>
    <property type="match status" value="1"/>
</dbReference>
<evidence type="ECO:0000256" key="14">
    <source>
        <dbReference type="ARBA" id="ARBA00023204"/>
    </source>
</evidence>
<comment type="caution">
    <text evidence="18">The sequence shown here is derived from an EMBL/GenBank/DDBJ whole genome shotgun (WGS) entry which is preliminary data.</text>
</comment>
<keyword evidence="7 16" id="KW-0548">Nucleotidyltransferase</keyword>
<evidence type="ECO:0000256" key="9">
    <source>
        <dbReference type="ARBA" id="ARBA00022723"/>
    </source>
</evidence>
<evidence type="ECO:0000313" key="18">
    <source>
        <dbReference type="EMBL" id="GGB19441.1"/>
    </source>
</evidence>
<dbReference type="EC" id="2.7.7.7" evidence="16"/>
<keyword evidence="6 16" id="KW-0808">Transferase</keyword>
<dbReference type="InterPro" id="IPR043502">
    <property type="entry name" value="DNA/RNA_pol_sf"/>
</dbReference>
<dbReference type="EMBL" id="BMJC01000005">
    <property type="protein sequence ID" value="GGB19441.1"/>
    <property type="molecule type" value="Genomic_DNA"/>
</dbReference>
<dbReference type="Gene3D" id="1.10.150.20">
    <property type="entry name" value="5' to 3' exonuclease, C-terminal subdomain"/>
    <property type="match status" value="1"/>
</dbReference>
<feature type="binding site" evidence="16">
    <location>
        <position position="12"/>
    </location>
    <ligand>
        <name>Mg(2+)</name>
        <dbReference type="ChEBI" id="CHEBI:18420"/>
    </ligand>
</feature>
<feature type="binding site" evidence="16">
    <location>
        <position position="106"/>
    </location>
    <ligand>
        <name>Mg(2+)</name>
        <dbReference type="ChEBI" id="CHEBI:18420"/>
    </ligand>
</feature>
<keyword evidence="9 16" id="KW-0479">Metal-binding</keyword>
<comment type="subcellular location">
    <subcellularLocation>
        <location evidence="1 16">Cytoplasm</location>
    </subcellularLocation>
</comment>
<evidence type="ECO:0000313" key="19">
    <source>
        <dbReference type="Proteomes" id="UP000607559"/>
    </source>
</evidence>
<keyword evidence="11 16" id="KW-0460">Magnesium</keyword>
<keyword evidence="12 16" id="KW-0239">DNA-directed DNA polymerase</keyword>
<dbReference type="GO" id="GO:0003887">
    <property type="term" value="F:DNA-directed DNA polymerase activity"/>
    <property type="evidence" value="ECO:0007669"/>
    <property type="project" value="UniProtKB-UniRule"/>
</dbReference>
<organism evidence="18 19">
    <name type="scientific">Puia dinghuensis</name>
    <dbReference type="NCBI Taxonomy" id="1792502"/>
    <lineage>
        <taxon>Bacteria</taxon>
        <taxon>Pseudomonadati</taxon>
        <taxon>Bacteroidota</taxon>
        <taxon>Chitinophagia</taxon>
        <taxon>Chitinophagales</taxon>
        <taxon>Chitinophagaceae</taxon>
        <taxon>Puia</taxon>
    </lineage>
</organism>
<keyword evidence="5 16" id="KW-0963">Cytoplasm</keyword>
<evidence type="ECO:0000259" key="17">
    <source>
        <dbReference type="PROSITE" id="PS50173"/>
    </source>
</evidence>
<evidence type="ECO:0000256" key="3">
    <source>
        <dbReference type="ARBA" id="ARBA00011245"/>
    </source>
</evidence>
<sequence>MTTPQRCIAHFDLDAFFVSVECINDPSLKGKPLLVGGHSDRGVVAACSYEARKYGIHSAMPMKTALRLCPHATVVGNARGEYSKYSRWVTEIIAAKAPLFEKASIDEFYLDLTGMNRFFDPYQWTIALREEIITATKLPISFALATNKMISKIATQEAKPNGYIEVPAGMEREFLAPLPVNKIPGVGEHTYQALKEMGVMTIRDLSEQPVEVLESRFGKYGAELWSKAHGIHNGEVIPYHEAKSISTENTFEENKTDVDFLMAELVRMTERVGYELRQDNKTAGCVAVKIRYPDFETTSRQVTIPYTFYDDELIAKAKELFHKLWRKGNPIRLLGVRLSELTGEAIQTNLFEDTRKKTELYKAIDEVKNKWGKGAVVKAGGRLGEEEKSSGKAVSRFLRKSVEDAGREADE</sequence>
<reference evidence="18" key="2">
    <citation type="submission" date="2020-09" db="EMBL/GenBank/DDBJ databases">
        <authorList>
            <person name="Sun Q."/>
            <person name="Zhou Y."/>
        </authorList>
    </citation>
    <scope>NUCLEOTIDE SEQUENCE</scope>
    <source>
        <strain evidence="18">CGMCC 1.15448</strain>
    </source>
</reference>
<evidence type="ECO:0000256" key="1">
    <source>
        <dbReference type="ARBA" id="ARBA00004496"/>
    </source>
</evidence>
<dbReference type="FunFam" id="3.40.1170.60:FF:000001">
    <property type="entry name" value="DNA polymerase IV"/>
    <property type="match status" value="1"/>
</dbReference>
<evidence type="ECO:0000256" key="10">
    <source>
        <dbReference type="ARBA" id="ARBA00022763"/>
    </source>
</evidence>
<dbReference type="HAMAP" id="MF_01113">
    <property type="entry name" value="DNApol_IV"/>
    <property type="match status" value="1"/>
</dbReference>
<dbReference type="GO" id="GO:0005829">
    <property type="term" value="C:cytosol"/>
    <property type="evidence" value="ECO:0007669"/>
    <property type="project" value="TreeGrafter"/>
</dbReference>
<comment type="subunit">
    <text evidence="3 16">Monomer.</text>
</comment>
<dbReference type="Gene3D" id="3.30.1490.100">
    <property type="entry name" value="DNA polymerase, Y-family, little finger domain"/>
    <property type="match status" value="1"/>
</dbReference>
<name>A0A8J2XVW0_9BACT</name>
<keyword evidence="14 16" id="KW-0234">DNA repair</keyword>
<dbReference type="AlphaFoldDB" id="A0A8J2XVW0"/>
<dbReference type="InterPro" id="IPR022880">
    <property type="entry name" value="DNApol_IV"/>
</dbReference>
<evidence type="ECO:0000256" key="11">
    <source>
        <dbReference type="ARBA" id="ARBA00022842"/>
    </source>
</evidence>
<dbReference type="GO" id="GO:0003684">
    <property type="term" value="F:damaged DNA binding"/>
    <property type="evidence" value="ECO:0007669"/>
    <property type="project" value="InterPro"/>
</dbReference>
<dbReference type="PANTHER" id="PTHR11076:SF33">
    <property type="entry name" value="DNA POLYMERASE KAPPA"/>
    <property type="match status" value="1"/>
</dbReference>